<protein>
    <submittedName>
        <fullName evidence="8">Serine protease H65</fullName>
    </submittedName>
</protein>
<dbReference type="EMBL" id="KQ971357">
    <property type="protein sequence ID" value="EFA09201.1"/>
    <property type="molecule type" value="Genomic_DNA"/>
</dbReference>
<feature type="signal peptide" evidence="6">
    <location>
        <begin position="1"/>
        <end position="19"/>
    </location>
</feature>
<keyword evidence="6" id="KW-0732">Signal</keyword>
<dbReference type="PANTHER" id="PTHR24276:SF96">
    <property type="entry name" value="PEPTIDASE S1 DOMAIN-CONTAINING PROTEIN"/>
    <property type="match status" value="1"/>
</dbReference>
<evidence type="ECO:0000259" key="7">
    <source>
        <dbReference type="PROSITE" id="PS50240"/>
    </source>
</evidence>
<dbReference type="Pfam" id="PF00089">
    <property type="entry name" value="Trypsin"/>
    <property type="match status" value="1"/>
</dbReference>
<gene>
    <name evidence="8" type="primary">AUGUSTUS-3.0.2_05925</name>
    <name evidence="8" type="ORF">TcasGA2_TC005925</name>
</gene>
<evidence type="ECO:0000256" key="3">
    <source>
        <dbReference type="ARBA" id="ARBA00022801"/>
    </source>
</evidence>
<proteinExistence type="inferred from homology"/>
<dbReference type="InterPro" id="IPR001254">
    <property type="entry name" value="Trypsin_dom"/>
</dbReference>
<dbReference type="KEGG" id="tca:660840"/>
<feature type="domain" description="Peptidase S1" evidence="7">
    <location>
        <begin position="25"/>
        <end position="259"/>
    </location>
</feature>
<evidence type="ECO:0000256" key="5">
    <source>
        <dbReference type="ARBA" id="ARBA00023157"/>
    </source>
</evidence>
<dbReference type="eggNOG" id="KOG3627">
    <property type="taxonomic scope" value="Eukaryota"/>
</dbReference>
<reference evidence="8 9" key="1">
    <citation type="journal article" date="2008" name="Nature">
        <title>The genome of the model beetle and pest Tribolium castaneum.</title>
        <authorList>
            <consortium name="Tribolium Genome Sequencing Consortium"/>
            <person name="Richards S."/>
            <person name="Gibbs R.A."/>
            <person name="Weinstock G.M."/>
            <person name="Brown S.J."/>
            <person name="Denell R."/>
            <person name="Beeman R.W."/>
            <person name="Gibbs R."/>
            <person name="Beeman R.W."/>
            <person name="Brown S.J."/>
            <person name="Bucher G."/>
            <person name="Friedrich M."/>
            <person name="Grimmelikhuijzen C.J."/>
            <person name="Klingler M."/>
            <person name="Lorenzen M."/>
            <person name="Richards S."/>
            <person name="Roth S."/>
            <person name="Schroder R."/>
            <person name="Tautz D."/>
            <person name="Zdobnov E.M."/>
            <person name="Muzny D."/>
            <person name="Gibbs R.A."/>
            <person name="Weinstock G.M."/>
            <person name="Attaway T."/>
            <person name="Bell S."/>
            <person name="Buhay C.J."/>
            <person name="Chandrabose M.N."/>
            <person name="Chavez D."/>
            <person name="Clerk-Blankenburg K.P."/>
            <person name="Cree A."/>
            <person name="Dao M."/>
            <person name="Davis C."/>
            <person name="Chacko J."/>
            <person name="Dinh H."/>
            <person name="Dugan-Rocha S."/>
            <person name="Fowler G."/>
            <person name="Garner T.T."/>
            <person name="Garnes J."/>
            <person name="Gnirke A."/>
            <person name="Hawes A."/>
            <person name="Hernandez J."/>
            <person name="Hines S."/>
            <person name="Holder M."/>
            <person name="Hume J."/>
            <person name="Jhangiani S.N."/>
            <person name="Joshi V."/>
            <person name="Khan Z.M."/>
            <person name="Jackson L."/>
            <person name="Kovar C."/>
            <person name="Kowis A."/>
            <person name="Lee S."/>
            <person name="Lewis L.R."/>
            <person name="Margolis J."/>
            <person name="Morgan M."/>
            <person name="Nazareth L.V."/>
            <person name="Nguyen N."/>
            <person name="Okwuonu G."/>
            <person name="Parker D."/>
            <person name="Richards S."/>
            <person name="Ruiz S.J."/>
            <person name="Santibanez J."/>
            <person name="Savard J."/>
            <person name="Scherer S.E."/>
            <person name="Schneider B."/>
            <person name="Sodergren E."/>
            <person name="Tautz D."/>
            <person name="Vattahil S."/>
            <person name="Villasana D."/>
            <person name="White C.S."/>
            <person name="Wright R."/>
            <person name="Park Y."/>
            <person name="Beeman R.W."/>
            <person name="Lord J."/>
            <person name="Oppert B."/>
            <person name="Lorenzen M."/>
            <person name="Brown S."/>
            <person name="Wang L."/>
            <person name="Savard J."/>
            <person name="Tautz D."/>
            <person name="Richards S."/>
            <person name="Weinstock G."/>
            <person name="Gibbs R.A."/>
            <person name="Liu Y."/>
            <person name="Worley K."/>
            <person name="Weinstock G."/>
            <person name="Elsik C.G."/>
            <person name="Reese J.T."/>
            <person name="Elhaik E."/>
            <person name="Landan G."/>
            <person name="Graur D."/>
            <person name="Arensburger P."/>
            <person name="Atkinson P."/>
            <person name="Beeman R.W."/>
            <person name="Beidler J."/>
            <person name="Brown S.J."/>
            <person name="Demuth J.P."/>
            <person name="Drury D.W."/>
            <person name="Du Y.Z."/>
            <person name="Fujiwara H."/>
            <person name="Lorenzen M."/>
            <person name="Maselli V."/>
            <person name="Osanai M."/>
            <person name="Park Y."/>
            <person name="Robertson H.M."/>
            <person name="Tu Z."/>
            <person name="Wang J.J."/>
            <person name="Wang S."/>
            <person name="Richards S."/>
            <person name="Song H."/>
            <person name="Zhang L."/>
            <person name="Sodergren E."/>
            <person name="Werner D."/>
            <person name="Stanke M."/>
            <person name="Morgenstern B."/>
            <person name="Solovyev V."/>
            <person name="Kosarev P."/>
            <person name="Brown G."/>
            <person name="Chen H.C."/>
            <person name="Ermolaeva O."/>
            <person name="Hlavina W."/>
            <person name="Kapustin Y."/>
            <person name="Kiryutin B."/>
            <person name="Kitts P."/>
            <person name="Maglott D."/>
            <person name="Pruitt K."/>
            <person name="Sapojnikov V."/>
            <person name="Souvorov A."/>
            <person name="Mackey A.J."/>
            <person name="Waterhouse R.M."/>
            <person name="Wyder S."/>
            <person name="Zdobnov E.M."/>
            <person name="Zdobnov E.M."/>
            <person name="Wyder S."/>
            <person name="Kriventseva E.V."/>
            <person name="Kadowaki T."/>
            <person name="Bork P."/>
            <person name="Aranda M."/>
            <person name="Bao R."/>
            <person name="Beermann A."/>
            <person name="Berns N."/>
            <person name="Bolognesi R."/>
            <person name="Bonneton F."/>
            <person name="Bopp D."/>
            <person name="Brown S.J."/>
            <person name="Bucher G."/>
            <person name="Butts T."/>
            <person name="Chaumot A."/>
            <person name="Denell R.E."/>
            <person name="Ferrier D.E."/>
            <person name="Friedrich M."/>
            <person name="Gordon C.M."/>
            <person name="Jindra M."/>
            <person name="Klingler M."/>
            <person name="Lan Q."/>
            <person name="Lattorff H.M."/>
            <person name="Laudet V."/>
            <person name="von Levetsow C."/>
            <person name="Liu Z."/>
            <person name="Lutz R."/>
            <person name="Lynch J.A."/>
            <person name="da Fonseca R.N."/>
            <person name="Posnien N."/>
            <person name="Reuter R."/>
            <person name="Roth S."/>
            <person name="Savard J."/>
            <person name="Schinko J.B."/>
            <person name="Schmitt C."/>
            <person name="Schoppmeier M."/>
            <person name="Schroder R."/>
            <person name="Shippy T.D."/>
            <person name="Simonnet F."/>
            <person name="Marques-Souza H."/>
            <person name="Tautz D."/>
            <person name="Tomoyasu Y."/>
            <person name="Trauner J."/>
            <person name="Van der Zee M."/>
            <person name="Vervoort M."/>
            <person name="Wittkopp N."/>
            <person name="Wimmer E.A."/>
            <person name="Yang X."/>
            <person name="Jones A.K."/>
            <person name="Sattelle D.B."/>
            <person name="Ebert P.R."/>
            <person name="Nelson D."/>
            <person name="Scott J.G."/>
            <person name="Beeman R.W."/>
            <person name="Muthukrishnan S."/>
            <person name="Kramer K.J."/>
            <person name="Arakane Y."/>
            <person name="Beeman R.W."/>
            <person name="Zhu Q."/>
            <person name="Hogenkamp D."/>
            <person name="Dixit R."/>
            <person name="Oppert B."/>
            <person name="Jiang H."/>
            <person name="Zou Z."/>
            <person name="Marshall J."/>
            <person name="Elpidina E."/>
            <person name="Vinokurov K."/>
            <person name="Oppert C."/>
            <person name="Zou Z."/>
            <person name="Evans J."/>
            <person name="Lu Z."/>
            <person name="Zhao P."/>
            <person name="Sumathipala N."/>
            <person name="Altincicek B."/>
            <person name="Vilcinskas A."/>
            <person name="Williams M."/>
            <person name="Hultmark D."/>
            <person name="Hetru C."/>
            <person name="Jiang H."/>
            <person name="Grimmelikhuijzen C.J."/>
            <person name="Hauser F."/>
            <person name="Cazzamali G."/>
            <person name="Williamson M."/>
            <person name="Park Y."/>
            <person name="Li B."/>
            <person name="Tanaka Y."/>
            <person name="Predel R."/>
            <person name="Neupert S."/>
            <person name="Schachtner J."/>
            <person name="Verleyen P."/>
            <person name="Raible F."/>
            <person name="Bork P."/>
            <person name="Friedrich M."/>
            <person name="Walden K.K."/>
            <person name="Robertson H.M."/>
            <person name="Angeli S."/>
            <person name="Foret S."/>
            <person name="Bucher G."/>
            <person name="Schuetz S."/>
            <person name="Maleszka R."/>
            <person name="Wimmer E.A."/>
            <person name="Beeman R.W."/>
            <person name="Lorenzen M."/>
            <person name="Tomoyasu Y."/>
            <person name="Miller S.C."/>
            <person name="Grossmann D."/>
            <person name="Bucher G."/>
        </authorList>
    </citation>
    <scope>NUCLEOTIDE SEQUENCE [LARGE SCALE GENOMIC DNA]</scope>
    <source>
        <strain evidence="8 9">Georgia GA2</strain>
    </source>
</reference>
<dbReference type="SMART" id="SM00020">
    <property type="entry name" value="Tryp_SPc"/>
    <property type="match status" value="1"/>
</dbReference>
<organism evidence="8 9">
    <name type="scientific">Tribolium castaneum</name>
    <name type="common">Red flour beetle</name>
    <dbReference type="NCBI Taxonomy" id="7070"/>
    <lineage>
        <taxon>Eukaryota</taxon>
        <taxon>Metazoa</taxon>
        <taxon>Ecdysozoa</taxon>
        <taxon>Arthropoda</taxon>
        <taxon>Hexapoda</taxon>
        <taxon>Insecta</taxon>
        <taxon>Pterygota</taxon>
        <taxon>Neoptera</taxon>
        <taxon>Endopterygota</taxon>
        <taxon>Coleoptera</taxon>
        <taxon>Polyphaga</taxon>
        <taxon>Cucujiformia</taxon>
        <taxon>Tenebrionidae</taxon>
        <taxon>Tenebrionidae incertae sedis</taxon>
        <taxon>Tribolium</taxon>
    </lineage>
</organism>
<dbReference type="InterPro" id="IPR043504">
    <property type="entry name" value="Peptidase_S1_PA_chymotrypsin"/>
</dbReference>
<feature type="chain" id="PRO_5003089920" evidence="6">
    <location>
        <begin position="20"/>
        <end position="262"/>
    </location>
</feature>
<keyword evidence="9" id="KW-1185">Reference proteome</keyword>
<evidence type="ECO:0000256" key="6">
    <source>
        <dbReference type="SAM" id="SignalP"/>
    </source>
</evidence>
<evidence type="ECO:0000313" key="8">
    <source>
        <dbReference type="EMBL" id="EFA09201.1"/>
    </source>
</evidence>
<name>D6WVI9_TRICA</name>
<keyword evidence="4" id="KW-0720">Serine protease</keyword>
<dbReference type="GO" id="GO:0006508">
    <property type="term" value="P:proteolysis"/>
    <property type="evidence" value="ECO:0000318"/>
    <property type="project" value="GO_Central"/>
</dbReference>
<keyword evidence="3" id="KW-0378">Hydrolase</keyword>
<dbReference type="InterPro" id="IPR001314">
    <property type="entry name" value="Peptidase_S1A"/>
</dbReference>
<evidence type="ECO:0000313" key="9">
    <source>
        <dbReference type="Proteomes" id="UP000007266"/>
    </source>
</evidence>
<dbReference type="Gene3D" id="2.40.10.10">
    <property type="entry name" value="Trypsin-like serine proteases"/>
    <property type="match status" value="1"/>
</dbReference>
<dbReference type="InterPro" id="IPR050430">
    <property type="entry name" value="Peptidase_S1"/>
</dbReference>
<dbReference type="InParanoid" id="D6WVI9"/>
<dbReference type="GO" id="GO:0005615">
    <property type="term" value="C:extracellular space"/>
    <property type="evidence" value="ECO:0000318"/>
    <property type="project" value="GO_Central"/>
</dbReference>
<dbReference type="HOGENOM" id="CLU_006842_1_1_1"/>
<evidence type="ECO:0000256" key="1">
    <source>
        <dbReference type="ARBA" id="ARBA00007664"/>
    </source>
</evidence>
<dbReference type="STRING" id="7070.D6WVI9"/>
<dbReference type="InterPro" id="IPR009003">
    <property type="entry name" value="Peptidase_S1_PA"/>
</dbReference>
<evidence type="ECO:0000256" key="4">
    <source>
        <dbReference type="ARBA" id="ARBA00022825"/>
    </source>
</evidence>
<comment type="similarity">
    <text evidence="1">Belongs to the peptidase S1 family.</text>
</comment>
<dbReference type="Proteomes" id="UP000007266">
    <property type="component" value="Linkage group 8"/>
</dbReference>
<keyword evidence="5" id="KW-1015">Disulfide bond</keyword>
<dbReference type="GO" id="GO:0004252">
    <property type="term" value="F:serine-type endopeptidase activity"/>
    <property type="evidence" value="ECO:0000318"/>
    <property type="project" value="GO_Central"/>
</dbReference>
<reference evidence="8 9" key="2">
    <citation type="journal article" date="2010" name="Nucleic Acids Res.">
        <title>BeetleBase in 2010: revisions to provide comprehensive genomic information for Tribolium castaneum.</title>
        <authorList>
            <person name="Kim H.S."/>
            <person name="Murphy T."/>
            <person name="Xia J."/>
            <person name="Caragea D."/>
            <person name="Park Y."/>
            <person name="Beeman R.W."/>
            <person name="Lorenzen M.D."/>
            <person name="Butcher S."/>
            <person name="Manak J.R."/>
            <person name="Brown S.J."/>
        </authorList>
    </citation>
    <scope>GENOME REANNOTATION</scope>
    <source>
        <strain evidence="8 9">Georgia GA2</strain>
    </source>
</reference>
<dbReference type="SUPFAM" id="SSF50494">
    <property type="entry name" value="Trypsin-like serine proteases"/>
    <property type="match status" value="1"/>
</dbReference>
<dbReference type="FunFam" id="2.40.10.10:FF:000335">
    <property type="entry name" value="Serine protease H65"/>
    <property type="match status" value="1"/>
</dbReference>
<dbReference type="OrthoDB" id="10061449at2759"/>
<dbReference type="PROSITE" id="PS50240">
    <property type="entry name" value="TRYPSIN_DOM"/>
    <property type="match status" value="1"/>
</dbReference>
<dbReference type="PANTHER" id="PTHR24276">
    <property type="entry name" value="POLYSERASE-RELATED"/>
    <property type="match status" value="1"/>
</dbReference>
<sequence>MRLTITSTISLLFVGLTFGAPSVKIINGDDVLDNSYPYQVSIQTGLFANEHQCAGTIISPSWVVTSAHCVGISLLVSRVVAGTFNLSDIDNNPNVQIRKIDLYNVIKHPDYNDISNDVALLKMTQPFEFNDYVKPLQISKVRCIAEDEMTVFTGWGAKNDQNHFNSVLQAANMSVIPFEDCFRSFNNVYGDNIVIKKEMHFCITGKAAPCYLDAGGPLVQDGRLIGLLTWIPAMCSDNSVPAIFTSTGYFKNFIKSYVTDLY</sequence>
<dbReference type="AlphaFoldDB" id="D6WVI9"/>
<keyword evidence="2 8" id="KW-0645">Protease</keyword>
<dbReference type="PRINTS" id="PR00722">
    <property type="entry name" value="CHYMOTRYPSIN"/>
</dbReference>
<accession>D6WVI9</accession>
<evidence type="ECO:0000256" key="2">
    <source>
        <dbReference type="ARBA" id="ARBA00022670"/>
    </source>
</evidence>
<dbReference type="CDD" id="cd00190">
    <property type="entry name" value="Tryp_SPc"/>
    <property type="match status" value="1"/>
</dbReference>
<dbReference type="PhylomeDB" id="D6WVI9"/>
<dbReference type="OMA" id="CIAEDEM"/>